<proteinExistence type="predicted"/>
<dbReference type="eggNOG" id="COG0745">
    <property type="taxonomic scope" value="Bacteria"/>
</dbReference>
<dbReference type="Gene3D" id="3.40.50.2300">
    <property type="match status" value="1"/>
</dbReference>
<dbReference type="InterPro" id="IPR001789">
    <property type="entry name" value="Sig_transdc_resp-reg_receiver"/>
</dbReference>
<dbReference type="SMART" id="SM00448">
    <property type="entry name" value="REC"/>
    <property type="match status" value="1"/>
</dbReference>
<dbReference type="PROSITE" id="PS50110">
    <property type="entry name" value="RESPONSE_REGULATORY"/>
    <property type="match status" value="1"/>
</dbReference>
<protein>
    <submittedName>
        <fullName evidence="4">Response regulator receiver protein</fullName>
    </submittedName>
</protein>
<dbReference type="InterPro" id="IPR050595">
    <property type="entry name" value="Bact_response_regulator"/>
</dbReference>
<dbReference type="InterPro" id="IPR011006">
    <property type="entry name" value="CheY-like_superfamily"/>
</dbReference>
<dbReference type="STRING" id="485913.Krac_1316"/>
<evidence type="ECO:0000259" key="3">
    <source>
        <dbReference type="PROSITE" id="PS50110"/>
    </source>
</evidence>
<accession>D6U6T9</accession>
<keyword evidence="1 2" id="KW-0597">Phosphoprotein</keyword>
<organism evidence="4 5">
    <name type="scientific">Ktedonobacter racemifer DSM 44963</name>
    <dbReference type="NCBI Taxonomy" id="485913"/>
    <lineage>
        <taxon>Bacteria</taxon>
        <taxon>Bacillati</taxon>
        <taxon>Chloroflexota</taxon>
        <taxon>Ktedonobacteria</taxon>
        <taxon>Ktedonobacterales</taxon>
        <taxon>Ktedonobacteraceae</taxon>
        <taxon>Ktedonobacter</taxon>
    </lineage>
</organism>
<gene>
    <name evidence="4" type="ORF">Krac_1316</name>
</gene>
<reference evidence="4 5" key="1">
    <citation type="journal article" date="2011" name="Stand. Genomic Sci.">
        <title>Non-contiguous finished genome sequence and contextual data of the filamentous soil bacterium Ktedonobacter racemifer type strain (SOSP1-21).</title>
        <authorList>
            <person name="Chang Y.J."/>
            <person name="Land M."/>
            <person name="Hauser L."/>
            <person name="Chertkov O."/>
            <person name="Del Rio T.G."/>
            <person name="Nolan M."/>
            <person name="Copeland A."/>
            <person name="Tice H."/>
            <person name="Cheng J.F."/>
            <person name="Lucas S."/>
            <person name="Han C."/>
            <person name="Goodwin L."/>
            <person name="Pitluck S."/>
            <person name="Ivanova N."/>
            <person name="Ovchinikova G."/>
            <person name="Pati A."/>
            <person name="Chen A."/>
            <person name="Palaniappan K."/>
            <person name="Mavromatis K."/>
            <person name="Liolios K."/>
            <person name="Brettin T."/>
            <person name="Fiebig A."/>
            <person name="Rohde M."/>
            <person name="Abt B."/>
            <person name="Goker M."/>
            <person name="Detter J.C."/>
            <person name="Woyke T."/>
            <person name="Bristow J."/>
            <person name="Eisen J.A."/>
            <person name="Markowitz V."/>
            <person name="Hugenholtz P."/>
            <person name="Kyrpides N.C."/>
            <person name="Klenk H.P."/>
            <person name="Lapidus A."/>
        </authorList>
    </citation>
    <scope>NUCLEOTIDE SEQUENCE [LARGE SCALE GENOMIC DNA]</scope>
    <source>
        <strain evidence="5">DSM 44963</strain>
    </source>
</reference>
<dbReference type="Pfam" id="PF00072">
    <property type="entry name" value="Response_reg"/>
    <property type="match status" value="1"/>
</dbReference>
<feature type="domain" description="Response regulatory" evidence="3">
    <location>
        <begin position="4"/>
        <end position="122"/>
    </location>
</feature>
<evidence type="ECO:0000313" key="5">
    <source>
        <dbReference type="Proteomes" id="UP000004508"/>
    </source>
</evidence>
<dbReference type="OrthoDB" id="162272at2"/>
<dbReference type="Proteomes" id="UP000004508">
    <property type="component" value="Unassembled WGS sequence"/>
</dbReference>
<dbReference type="SUPFAM" id="SSF52172">
    <property type="entry name" value="CheY-like"/>
    <property type="match status" value="1"/>
</dbReference>
<feature type="modified residue" description="4-aspartylphosphate" evidence="2">
    <location>
        <position position="53"/>
    </location>
</feature>
<sequence length="135" mass="15352">MGKKILVINDTQYILEMFRLLLEPEGYEVLLSALPMQNMKEVERVKPDLIILDIIFGNQKSGWQMLQLLRMYPPTARIPIIVCSAAVTEVMEQEGFLVSQGIKIVYKPFDVETLFGAIAQTFKMGEASIQNKQQS</sequence>
<evidence type="ECO:0000256" key="2">
    <source>
        <dbReference type="PROSITE-ProRule" id="PRU00169"/>
    </source>
</evidence>
<dbReference type="AlphaFoldDB" id="D6U6T9"/>
<dbReference type="GO" id="GO:0000160">
    <property type="term" value="P:phosphorelay signal transduction system"/>
    <property type="evidence" value="ECO:0007669"/>
    <property type="project" value="InterPro"/>
</dbReference>
<evidence type="ECO:0000313" key="4">
    <source>
        <dbReference type="EMBL" id="EFH80700.1"/>
    </source>
</evidence>
<comment type="caution">
    <text evidence="4">The sequence shown here is derived from an EMBL/GenBank/DDBJ whole genome shotgun (WGS) entry which is preliminary data.</text>
</comment>
<dbReference type="PANTHER" id="PTHR44591">
    <property type="entry name" value="STRESS RESPONSE REGULATOR PROTEIN 1"/>
    <property type="match status" value="1"/>
</dbReference>
<evidence type="ECO:0000256" key="1">
    <source>
        <dbReference type="ARBA" id="ARBA00022553"/>
    </source>
</evidence>
<dbReference type="PANTHER" id="PTHR44591:SF3">
    <property type="entry name" value="RESPONSE REGULATORY DOMAIN-CONTAINING PROTEIN"/>
    <property type="match status" value="1"/>
</dbReference>
<dbReference type="EMBL" id="ADVG01000005">
    <property type="protein sequence ID" value="EFH80700.1"/>
    <property type="molecule type" value="Genomic_DNA"/>
</dbReference>
<name>D6U6T9_KTERA</name>
<dbReference type="InParanoid" id="D6U6T9"/>
<keyword evidence="5" id="KW-1185">Reference proteome</keyword>